<organism evidence="3">
    <name type="scientific">Microvirga ossetica</name>
    <dbReference type="NCBI Taxonomy" id="1882682"/>
    <lineage>
        <taxon>Bacteria</taxon>
        <taxon>Pseudomonadati</taxon>
        <taxon>Pseudomonadota</taxon>
        <taxon>Alphaproteobacteria</taxon>
        <taxon>Hyphomicrobiales</taxon>
        <taxon>Methylobacteriaceae</taxon>
        <taxon>Microvirga</taxon>
    </lineage>
</organism>
<feature type="transmembrane region" description="Helical" evidence="1">
    <location>
        <begin position="41"/>
        <end position="60"/>
    </location>
</feature>
<feature type="domain" description="SPW repeat-containing integral membrane" evidence="2">
    <location>
        <begin position="14"/>
        <end position="105"/>
    </location>
</feature>
<dbReference type="KEGG" id="moc:BB934_01930"/>
<evidence type="ECO:0000313" key="3">
    <source>
        <dbReference type="EMBL" id="ANY77130.1"/>
    </source>
</evidence>
<keyword evidence="1" id="KW-1133">Transmembrane helix</keyword>
<proteinExistence type="predicted"/>
<feature type="transmembrane region" description="Helical" evidence="1">
    <location>
        <begin position="67"/>
        <end position="85"/>
    </location>
</feature>
<protein>
    <recommendedName>
        <fullName evidence="2">SPW repeat-containing integral membrane domain-containing protein</fullName>
    </recommendedName>
</protein>
<reference evidence="3" key="1">
    <citation type="submission" date="2016-07" db="EMBL/GenBank/DDBJ databases">
        <title>Microvirga ossetica sp. nov. a new species of rhizobia isolated from root nodules of the legume species Vicia alpestris Steven originated from North Ossetia region in the Caucasus.</title>
        <authorList>
            <person name="Safronova V.I."/>
            <person name="Kuznetsova I.G."/>
            <person name="Sazanova A.L."/>
            <person name="Belimov A."/>
            <person name="Andronov E."/>
            <person name="Osledkin Y.S."/>
            <person name="Onishchuk O.P."/>
            <person name="Kurchak O.N."/>
            <person name="Shaposhnikov A.I."/>
            <person name="Willems A."/>
            <person name="Tikhonovich I.A."/>
        </authorList>
    </citation>
    <scope>NUCLEOTIDE SEQUENCE [LARGE SCALE GENOMIC DNA]</scope>
    <source>
        <strain evidence="3">V5/3M</strain>
    </source>
</reference>
<dbReference type="EMBL" id="CP016616">
    <property type="protein sequence ID" value="ANY77130.1"/>
    <property type="molecule type" value="Genomic_DNA"/>
</dbReference>
<keyword evidence="1" id="KW-0472">Membrane</keyword>
<feature type="transmembrane region" description="Helical" evidence="1">
    <location>
        <begin position="91"/>
        <end position="109"/>
    </location>
</feature>
<evidence type="ECO:0000256" key="1">
    <source>
        <dbReference type="SAM" id="Phobius"/>
    </source>
</evidence>
<dbReference type="AlphaFoldDB" id="A0A1B2EAX4"/>
<accession>A0A1B2EAX4</accession>
<name>A0A1B2EAX4_9HYPH</name>
<dbReference type="InterPro" id="IPR005530">
    <property type="entry name" value="SPW"/>
</dbReference>
<evidence type="ECO:0000259" key="2">
    <source>
        <dbReference type="Pfam" id="PF03779"/>
    </source>
</evidence>
<dbReference type="OrthoDB" id="166183at2"/>
<dbReference type="RefSeq" id="WP_099508132.1">
    <property type="nucleotide sequence ID" value="NZ_CP016616.1"/>
</dbReference>
<sequence length="121" mass="13202">MTRLIVPNDAMINRLTATLGLLLQLSPWALGFATVEAAAWTAGIGGITVTVMSFAAFIYLREWKEWVCLMTGLFLIVSPWLLGFARNASATWVHVTIGLVVTVLASIELRRLHGLPPNKPA</sequence>
<dbReference type="Pfam" id="PF03779">
    <property type="entry name" value="SPW"/>
    <property type="match status" value="1"/>
</dbReference>
<keyword evidence="1" id="KW-0812">Transmembrane</keyword>
<gene>
    <name evidence="3" type="ORF">BB934_01930</name>
</gene>